<feature type="region of interest" description="Disordered" evidence="1">
    <location>
        <begin position="548"/>
        <end position="594"/>
    </location>
</feature>
<accession>A0A411WPP0</accession>
<dbReference type="SUPFAM" id="SSF103515">
    <property type="entry name" value="Autotransporter"/>
    <property type="match status" value="1"/>
</dbReference>
<protein>
    <submittedName>
        <fullName evidence="4">Autotransporter outer membrane beta-barrel domain-containing protein</fullName>
    </submittedName>
</protein>
<reference evidence="4 5" key="1">
    <citation type="submission" date="2019-03" db="EMBL/GenBank/DDBJ databases">
        <title>Pragia sp. nov. isolated from the gut tract of Carduelis flavirostris.</title>
        <authorList>
            <person name="Ge Y."/>
        </authorList>
    </citation>
    <scope>NUCLEOTIDE SEQUENCE [LARGE SCALE GENOMIC DNA]</scope>
    <source>
        <strain evidence="4 5">CF-458</strain>
    </source>
</reference>
<dbReference type="SUPFAM" id="SSF51126">
    <property type="entry name" value="Pectin lyase-like"/>
    <property type="match status" value="1"/>
</dbReference>
<proteinExistence type="predicted"/>
<dbReference type="Pfam" id="PF03797">
    <property type="entry name" value="Autotransporter"/>
    <property type="match status" value="1"/>
</dbReference>
<dbReference type="PROSITE" id="PS51208">
    <property type="entry name" value="AUTOTRANSPORTER"/>
    <property type="match status" value="1"/>
</dbReference>
<evidence type="ECO:0000313" key="4">
    <source>
        <dbReference type="EMBL" id="QBH98158.1"/>
    </source>
</evidence>
<dbReference type="InterPro" id="IPR006315">
    <property type="entry name" value="OM_autotransptr_brl_dom"/>
</dbReference>
<organism evidence="4 5">
    <name type="scientific">Limnobaculum zhutongyuii</name>
    <dbReference type="NCBI Taxonomy" id="2498113"/>
    <lineage>
        <taxon>Bacteria</taxon>
        <taxon>Pseudomonadati</taxon>
        <taxon>Pseudomonadota</taxon>
        <taxon>Gammaproteobacteria</taxon>
        <taxon>Enterobacterales</taxon>
        <taxon>Budviciaceae</taxon>
        <taxon>Limnobaculum</taxon>
    </lineage>
</organism>
<dbReference type="AlphaFoldDB" id="A0A411WPP0"/>
<dbReference type="InterPro" id="IPR050909">
    <property type="entry name" value="Bact_Autotransporter_VF"/>
</dbReference>
<dbReference type="InterPro" id="IPR043990">
    <property type="entry name" value="AC_1"/>
</dbReference>
<dbReference type="InterPro" id="IPR012332">
    <property type="entry name" value="Autotransporter_pectin_lyase_C"/>
</dbReference>
<dbReference type="KEGG" id="prag:EKN56_18255"/>
<dbReference type="InterPro" id="IPR011050">
    <property type="entry name" value="Pectin_lyase_fold/virulence"/>
</dbReference>
<evidence type="ECO:0000256" key="1">
    <source>
        <dbReference type="SAM" id="MobiDB-lite"/>
    </source>
</evidence>
<dbReference type="GO" id="GO:0019867">
    <property type="term" value="C:outer membrane"/>
    <property type="evidence" value="ECO:0007669"/>
    <property type="project" value="InterPro"/>
</dbReference>
<dbReference type="InterPro" id="IPR005546">
    <property type="entry name" value="Autotransporte_beta"/>
</dbReference>
<dbReference type="NCBIfam" id="TIGR01414">
    <property type="entry name" value="autotrans_barl"/>
    <property type="match status" value="1"/>
</dbReference>
<dbReference type="CDD" id="cd01344">
    <property type="entry name" value="PL2_Passenger_AT"/>
    <property type="match status" value="1"/>
</dbReference>
<sequence length="790" mass="82561">MKNFIRAGKKELRLSKTALCISSALFLAGFSGASSAANCSPNGGTLICTVVGGSSGTVASIMGGEYALLNQYSDVEINATGSAVAAGGVGPRGFGIYVDSSGTLTADNILITTNGSTSDGIRVNKGNYDFTILGKLTIKAQGSSGDGINVANSNGAGGYVHIAGEGAEIESKGGIGVRANITSNSRGNKIVIADGAKITTLGTGANSSAGQGYAVYAGNRDRDTETLPLIGTARVIIGDNSEISTAGKNAHAVYANKTGVIELGSTKITTTNTGAHGIAAEDGITFKCPNSICLILGTGYTDQRAYDGGQVYLTGNTEIEVSGAGSYAMYASGTDSFIGSTYSDRSSAPGIYTVTGDLFAQKTGEIDLTMIDGSNFTGATYSNEYDTSGVANTTTNGTVNLNISGASSVWNMTADSVVSNLTLDGATLKYVEPADLTDPTAFVTKNLIVAGNYTSNNGTLVLNTVLEDETSPTDKLIVKGDTAGHTDVQIVNIGGNGALTPDGIEIVTVDGISAGTFGNSRRIVAGAFDYFVRSGSTIAGAEDKNWYLISDYTPPPDPEPEPEPEPEPGPDPDPGPGPTPTPDPDPEEEKPVTPVYRPEAGSYLANMAAANTMFITRLHDRLGETQYTDALTGEKKVTSMWMRHVGGHNRFHDGSGQLKTTSNRYVMQIGGDLAQWSTDGLDRWHVGLMAGYARNSNHTTSNVMKYSSKGEVDGYSVGLYGTWYANEADKTGTYVDTWMLYNWFDNEVNGEQLKKESYKSRGITASIEGDIASNWVKVSVPVIGSSQKLR</sequence>
<evidence type="ECO:0000256" key="2">
    <source>
        <dbReference type="SAM" id="SignalP"/>
    </source>
</evidence>
<feature type="compositionally biased region" description="Pro residues" evidence="1">
    <location>
        <begin position="571"/>
        <end position="583"/>
    </location>
</feature>
<feature type="signal peptide" evidence="2">
    <location>
        <begin position="1"/>
        <end position="36"/>
    </location>
</feature>
<dbReference type="EMBL" id="CP034752">
    <property type="protein sequence ID" value="QBH98158.1"/>
    <property type="molecule type" value="Genomic_DNA"/>
</dbReference>
<feature type="compositionally biased region" description="Acidic residues" evidence="1">
    <location>
        <begin position="558"/>
        <end position="570"/>
    </location>
</feature>
<evidence type="ECO:0000313" key="5">
    <source>
        <dbReference type="Proteomes" id="UP000293154"/>
    </source>
</evidence>
<dbReference type="PANTHER" id="PTHR12338">
    <property type="entry name" value="AUTOTRANSPORTER"/>
    <property type="match status" value="1"/>
</dbReference>
<evidence type="ECO:0000259" key="3">
    <source>
        <dbReference type="PROSITE" id="PS51208"/>
    </source>
</evidence>
<name>A0A411WPP0_9GAMM</name>
<dbReference type="Gene3D" id="2.160.20.20">
    <property type="match status" value="1"/>
</dbReference>
<keyword evidence="5" id="KW-1185">Reference proteome</keyword>
<dbReference type="Pfam" id="PF18883">
    <property type="entry name" value="AC_1"/>
    <property type="match status" value="1"/>
</dbReference>
<dbReference type="OrthoDB" id="6462569at2"/>
<feature type="domain" description="Autotransporter" evidence="3">
    <location>
        <begin position="633"/>
        <end position="790"/>
    </location>
</feature>
<keyword evidence="2" id="KW-0732">Signal</keyword>
<dbReference type="Proteomes" id="UP000293154">
    <property type="component" value="Chromosome"/>
</dbReference>
<dbReference type="Gene3D" id="2.40.128.130">
    <property type="entry name" value="Autotransporter beta-domain"/>
    <property type="match status" value="1"/>
</dbReference>
<dbReference type="PANTHER" id="PTHR12338:SF5">
    <property type="entry name" value="ANTIGEN 43-RELATED"/>
    <property type="match status" value="1"/>
</dbReference>
<feature type="chain" id="PRO_5019303328" evidence="2">
    <location>
        <begin position="37"/>
        <end position="790"/>
    </location>
</feature>
<dbReference type="InterPro" id="IPR036709">
    <property type="entry name" value="Autotransporte_beta_dom_sf"/>
</dbReference>
<gene>
    <name evidence="4" type="ORF">EKN56_18255</name>
</gene>